<proteinExistence type="inferred from homology"/>
<name>A0A2D6LPB6_9ARCH</name>
<dbReference type="PANTHER" id="PTHR12789">
    <property type="entry name" value="DENSITY-REGULATED PROTEIN HOMOLOG"/>
    <property type="match status" value="1"/>
</dbReference>
<evidence type="ECO:0000259" key="5">
    <source>
        <dbReference type="PROSITE" id="PS50296"/>
    </source>
</evidence>
<comment type="similarity">
    <text evidence="1 4">Belongs to the SUI1 family.</text>
</comment>
<dbReference type="NCBIfam" id="NF002096">
    <property type="entry name" value="PRK00939.1"/>
    <property type="match status" value="1"/>
</dbReference>
<evidence type="ECO:0000313" key="6">
    <source>
        <dbReference type="EMBL" id="MAG18033.1"/>
    </source>
</evidence>
<dbReference type="PANTHER" id="PTHR12789:SF0">
    <property type="entry name" value="DENSITY-REGULATED PROTEIN"/>
    <property type="match status" value="1"/>
</dbReference>
<dbReference type="GO" id="GO:0003729">
    <property type="term" value="F:mRNA binding"/>
    <property type="evidence" value="ECO:0007669"/>
    <property type="project" value="TreeGrafter"/>
</dbReference>
<dbReference type="EMBL" id="NZBD01000004">
    <property type="protein sequence ID" value="MAG18033.1"/>
    <property type="molecule type" value="Genomic_DNA"/>
</dbReference>
<accession>A0A2D6LPB6</accession>
<dbReference type="InterPro" id="IPR036877">
    <property type="entry name" value="SUI1_dom_sf"/>
</dbReference>
<dbReference type="GO" id="GO:0003743">
    <property type="term" value="F:translation initiation factor activity"/>
    <property type="evidence" value="ECO:0007669"/>
    <property type="project" value="UniProtKB-UniRule"/>
</dbReference>
<sequence length="100" mass="11404">MVEIDKETGLPKDLLDFGEITKETQKIKIREIARRFGKIVTMVSGFEDDKEAKRLGKEMKKKLACGGTVKKRVIELQGKHSVKVKEILLKDGYKEEQIDA</sequence>
<evidence type="ECO:0000256" key="3">
    <source>
        <dbReference type="ARBA" id="ARBA00022917"/>
    </source>
</evidence>
<dbReference type="Proteomes" id="UP000226712">
    <property type="component" value="Unassembled WGS sequence"/>
</dbReference>
<dbReference type="Gene3D" id="3.30.780.10">
    <property type="entry name" value="SUI1-like domain"/>
    <property type="match status" value="1"/>
</dbReference>
<feature type="domain" description="SUI1" evidence="5">
    <location>
        <begin position="27"/>
        <end position="92"/>
    </location>
</feature>
<dbReference type="InterPro" id="IPR005872">
    <property type="entry name" value="SUI1_arc_bac"/>
</dbReference>
<dbReference type="PIRSF" id="PIRSF037511">
    <property type="entry name" value="Transl_init_SUI1_pro"/>
    <property type="match status" value="1"/>
</dbReference>
<dbReference type="GO" id="GO:0006417">
    <property type="term" value="P:regulation of translation"/>
    <property type="evidence" value="ECO:0007669"/>
    <property type="project" value="UniProtKB-KW"/>
</dbReference>
<dbReference type="AlphaFoldDB" id="A0A2D6LPB6"/>
<evidence type="ECO:0000256" key="1">
    <source>
        <dbReference type="ARBA" id="ARBA00005422"/>
    </source>
</evidence>
<dbReference type="PROSITE" id="PS50296">
    <property type="entry name" value="SUI1"/>
    <property type="match status" value="1"/>
</dbReference>
<organism evidence="6 7">
    <name type="scientific">Candidatus Iainarchaeum sp</name>
    <dbReference type="NCBI Taxonomy" id="3101447"/>
    <lineage>
        <taxon>Archaea</taxon>
        <taxon>Candidatus Iainarchaeota</taxon>
        <taxon>Candidatus Iainarchaeia</taxon>
        <taxon>Candidatus Iainarchaeales</taxon>
        <taxon>Candidatus Iainarchaeaceae</taxon>
        <taxon>Candidatus Iainarchaeum</taxon>
    </lineage>
</organism>
<reference evidence="7" key="1">
    <citation type="submission" date="2017-09" db="EMBL/GenBank/DDBJ databases">
        <title>The Reconstruction of 2,631 Draft Metagenome-Assembled Genomes from the Global Oceans.</title>
        <authorList>
            <person name="Tully B.J."/>
            <person name="Graham E.D."/>
            <person name="Heidelberg J.F."/>
        </authorList>
    </citation>
    <scope>NUCLEOTIDE SEQUENCE [LARGE SCALE GENOMIC DNA]</scope>
</reference>
<dbReference type="InterPro" id="IPR050318">
    <property type="entry name" value="DENR/SUI1_TIF"/>
</dbReference>
<keyword evidence="3 4" id="KW-0648">Protein biosynthesis</keyword>
<comment type="caution">
    <text evidence="6">The sequence shown here is derived from an EMBL/GenBank/DDBJ whole genome shotgun (WGS) entry which is preliminary data.</text>
</comment>
<dbReference type="GO" id="GO:0001731">
    <property type="term" value="P:formation of translation preinitiation complex"/>
    <property type="evidence" value="ECO:0007669"/>
    <property type="project" value="UniProtKB-UniRule"/>
</dbReference>
<dbReference type="CDD" id="cd11567">
    <property type="entry name" value="YciH_like"/>
    <property type="match status" value="1"/>
</dbReference>
<dbReference type="SUPFAM" id="SSF55159">
    <property type="entry name" value="eIF1-like"/>
    <property type="match status" value="1"/>
</dbReference>
<dbReference type="InterPro" id="IPR001950">
    <property type="entry name" value="SUI1"/>
</dbReference>
<dbReference type="Pfam" id="PF01253">
    <property type="entry name" value="SUI1"/>
    <property type="match status" value="1"/>
</dbReference>
<dbReference type="GO" id="GO:0002188">
    <property type="term" value="P:translation reinitiation"/>
    <property type="evidence" value="ECO:0007669"/>
    <property type="project" value="UniProtKB-UniRule"/>
</dbReference>
<protein>
    <recommendedName>
        <fullName evidence="4">Protein translation factor SUI1 homolog</fullName>
    </recommendedName>
</protein>
<evidence type="ECO:0000256" key="2">
    <source>
        <dbReference type="ARBA" id="ARBA00022845"/>
    </source>
</evidence>
<gene>
    <name evidence="6" type="ORF">CL944_01000</name>
</gene>
<keyword evidence="2 4" id="KW-0810">Translation regulation</keyword>
<evidence type="ECO:0000256" key="4">
    <source>
        <dbReference type="PIRNR" id="PIRNR037511"/>
    </source>
</evidence>
<evidence type="ECO:0000313" key="7">
    <source>
        <dbReference type="Proteomes" id="UP000226712"/>
    </source>
</evidence>